<dbReference type="InterPro" id="IPR009241">
    <property type="entry name" value="HigB-like"/>
</dbReference>
<protein>
    <recommendedName>
        <fullName evidence="3">Phage-related protein</fullName>
    </recommendedName>
</protein>
<reference evidence="2" key="1">
    <citation type="journal article" date="2017" name="Proc. Natl. Acad. Sci. U.S.A.">
        <title>Simulation of Deepwater Horizon oil plume reveals substrate specialization within a complex community of hydrocarbon-degraders.</title>
        <authorList>
            <person name="Hu P."/>
            <person name="Dubinsky E.A."/>
            <person name="Probst A.J."/>
            <person name="Wang J."/>
            <person name="Sieber C.M.K."/>
            <person name="Tom L.M."/>
            <person name="Gardinali P."/>
            <person name="Banfield J.F."/>
            <person name="Atlas R.M."/>
            <person name="Andersen G.L."/>
        </authorList>
    </citation>
    <scope>NUCLEOTIDE SEQUENCE [LARGE SCALE GENOMIC DNA]</scope>
</reference>
<proteinExistence type="predicted"/>
<accession>A0A1Y5FAL8</accession>
<dbReference type="Proteomes" id="UP000196531">
    <property type="component" value="Unassembled WGS sequence"/>
</dbReference>
<evidence type="ECO:0000313" key="2">
    <source>
        <dbReference type="Proteomes" id="UP000196531"/>
    </source>
</evidence>
<dbReference type="AlphaFoldDB" id="A0A1Y5FAL8"/>
<dbReference type="Pfam" id="PF05973">
    <property type="entry name" value="Gp49"/>
    <property type="match status" value="1"/>
</dbReference>
<organism evidence="1 2">
    <name type="scientific">Halobacteriovorax marinus</name>
    <dbReference type="NCBI Taxonomy" id="97084"/>
    <lineage>
        <taxon>Bacteria</taxon>
        <taxon>Pseudomonadati</taxon>
        <taxon>Bdellovibrionota</taxon>
        <taxon>Bacteriovoracia</taxon>
        <taxon>Bacteriovoracales</taxon>
        <taxon>Halobacteriovoraceae</taxon>
        <taxon>Halobacteriovorax</taxon>
    </lineage>
</organism>
<sequence length="76" mass="9166">MGEKLPSTYFKTFKLEKGIKVQEFKVKDHTGNWRAISCFENKEYITLVYAFHKKSQRLLEKDKKIIIRRVKEIQCQ</sequence>
<comment type="caution">
    <text evidence="1">The sequence shown here is derived from an EMBL/GenBank/DDBJ whole genome shotgun (WGS) entry which is preliminary data.</text>
</comment>
<gene>
    <name evidence="1" type="ORF">A9Q84_03810</name>
</gene>
<name>A0A1Y5FAL8_9BACT</name>
<evidence type="ECO:0008006" key="3">
    <source>
        <dbReference type="Google" id="ProtNLM"/>
    </source>
</evidence>
<dbReference type="EMBL" id="MAAO01000004">
    <property type="protein sequence ID" value="OUR98548.1"/>
    <property type="molecule type" value="Genomic_DNA"/>
</dbReference>
<evidence type="ECO:0000313" key="1">
    <source>
        <dbReference type="EMBL" id="OUR98548.1"/>
    </source>
</evidence>